<sequence>MRHRDHIGECQLHSVGGHPSSRVPLYAPDRADLTSTTIPSVKEGIDKGPRTLFWRDLTPVSLGRFTIGFPHGSARFVINFIFFTPSNLHLGLAPGEFILNFPSLSPS</sequence>
<feature type="region of interest" description="Disordered" evidence="1">
    <location>
        <begin position="1"/>
        <end position="26"/>
    </location>
</feature>
<name>A0A1X7RDK7_ZYMT9</name>
<protein>
    <submittedName>
        <fullName evidence="2">Uncharacterized protein</fullName>
    </submittedName>
</protein>
<gene>
    <name evidence="2" type="ORF">ZT3D7_G629</name>
</gene>
<dbReference type="AlphaFoldDB" id="A0A1X7RDK7"/>
<organism evidence="2 3">
    <name type="scientific">Zymoseptoria tritici (strain ST99CH_3D7)</name>
    <dbReference type="NCBI Taxonomy" id="1276538"/>
    <lineage>
        <taxon>Eukaryota</taxon>
        <taxon>Fungi</taxon>
        <taxon>Dikarya</taxon>
        <taxon>Ascomycota</taxon>
        <taxon>Pezizomycotina</taxon>
        <taxon>Dothideomycetes</taxon>
        <taxon>Dothideomycetidae</taxon>
        <taxon>Mycosphaerellales</taxon>
        <taxon>Mycosphaerellaceae</taxon>
        <taxon>Zymoseptoria</taxon>
    </lineage>
</organism>
<evidence type="ECO:0000313" key="3">
    <source>
        <dbReference type="Proteomes" id="UP000215127"/>
    </source>
</evidence>
<keyword evidence="3" id="KW-1185">Reference proteome</keyword>
<accession>A0A1X7RDK7</accession>
<dbReference type="EMBL" id="LT853692">
    <property type="protein sequence ID" value="SMQ45485.1"/>
    <property type="molecule type" value="Genomic_DNA"/>
</dbReference>
<dbReference type="Proteomes" id="UP000215127">
    <property type="component" value="Chromosome 1"/>
</dbReference>
<proteinExistence type="predicted"/>
<reference evidence="2 3" key="1">
    <citation type="submission" date="2016-06" db="EMBL/GenBank/DDBJ databases">
        <authorList>
            <person name="Kjaerup R.B."/>
            <person name="Dalgaard T.S."/>
            <person name="Juul-Madsen H.R."/>
        </authorList>
    </citation>
    <scope>NUCLEOTIDE SEQUENCE [LARGE SCALE GENOMIC DNA]</scope>
</reference>
<evidence type="ECO:0000313" key="2">
    <source>
        <dbReference type="EMBL" id="SMQ45485.1"/>
    </source>
</evidence>
<evidence type="ECO:0000256" key="1">
    <source>
        <dbReference type="SAM" id="MobiDB-lite"/>
    </source>
</evidence>